<feature type="compositionally biased region" description="Acidic residues" evidence="1">
    <location>
        <begin position="501"/>
        <end position="525"/>
    </location>
</feature>
<feature type="region of interest" description="Disordered" evidence="1">
    <location>
        <begin position="277"/>
        <end position="304"/>
    </location>
</feature>
<feature type="compositionally biased region" description="Acidic residues" evidence="1">
    <location>
        <begin position="277"/>
        <end position="298"/>
    </location>
</feature>
<name>A0A917THG7_9ACTN</name>
<evidence type="ECO:0000256" key="1">
    <source>
        <dbReference type="SAM" id="MobiDB-lite"/>
    </source>
</evidence>
<dbReference type="RefSeq" id="WP_190249909.1">
    <property type="nucleotide sequence ID" value="NZ_BMPI01000010.1"/>
</dbReference>
<dbReference type="EMBL" id="BMPI01000010">
    <property type="protein sequence ID" value="GGM22483.1"/>
    <property type="molecule type" value="Genomic_DNA"/>
</dbReference>
<comment type="caution">
    <text evidence="3">The sequence shown here is derived from an EMBL/GenBank/DDBJ whole genome shotgun (WGS) entry which is preliminary data.</text>
</comment>
<feature type="domain" description="ParB-like N-terminal" evidence="2">
    <location>
        <begin position="13"/>
        <end position="101"/>
    </location>
</feature>
<dbReference type="PANTHER" id="PTHR33375:SF1">
    <property type="entry name" value="CHROMOSOME-PARTITIONING PROTEIN PARB-RELATED"/>
    <property type="match status" value="1"/>
</dbReference>
<proteinExistence type="predicted"/>
<dbReference type="SUPFAM" id="SSF110849">
    <property type="entry name" value="ParB/Sulfiredoxin"/>
    <property type="match status" value="1"/>
</dbReference>
<feature type="region of interest" description="Disordered" evidence="1">
    <location>
        <begin position="326"/>
        <end position="350"/>
    </location>
</feature>
<dbReference type="GO" id="GO:0007059">
    <property type="term" value="P:chromosome segregation"/>
    <property type="evidence" value="ECO:0007669"/>
    <property type="project" value="TreeGrafter"/>
</dbReference>
<sequence length="525" mass="58295">MSIETSNQLAQLVHPDPRELIVGVNVRRDARLTPDFVDSIRERGVLEPVVAYRDDEQRLVVLYGQRRTLGAVEAGRDSIPVMVVAKPEETDRIGDQLVENDHRAGVSTGDRVEAYQQMAAFGLTAAQIAKRTSRKNRDEVTTALTVANSPLAKGATERYDFLDLEQAAVVAEFEGDKEAVTQLIVSAKEGRGFDHLAQRLRDARADQTKRAAVEAELAATGLTVVDEPERSDPKVRSLHRLADAEGQPLDEDNHRECPGHAAYVGKDWHLVEITDQDDISEDEEDYDDEDDADDEETGGEQASRTREVYVWTAKYVCTDYPAHGHEDRYRSYDSGSQKKTAAEMTDEEREAARAARRDVIQSNKDWVSATTVRREWLVTSLLIRKTLPKGAAVFLAASLARPGLALTDGYALAFDLLKLEGPRPSWHQQTDAFTTLVAKSSEARAQVLALALVLAAFEQPLKEKSSWRNTSADTVRYLRFLEACGYDLAAIERRACGETPEPSEQDPAEAQDAEDTFDEEPLIAD</sequence>
<organism evidence="3 4">
    <name type="scientific">Dactylosporangium sucinum</name>
    <dbReference type="NCBI Taxonomy" id="1424081"/>
    <lineage>
        <taxon>Bacteria</taxon>
        <taxon>Bacillati</taxon>
        <taxon>Actinomycetota</taxon>
        <taxon>Actinomycetes</taxon>
        <taxon>Micromonosporales</taxon>
        <taxon>Micromonosporaceae</taxon>
        <taxon>Dactylosporangium</taxon>
    </lineage>
</organism>
<dbReference type="Gene3D" id="1.10.10.730">
    <property type="entry name" value="KorB DNA-binding domain"/>
    <property type="match status" value="1"/>
</dbReference>
<dbReference type="Gene3D" id="3.90.1530.10">
    <property type="entry name" value="Conserved hypothetical protein from pyrococcus furiosus pfu- 392566-001, ParB domain"/>
    <property type="match status" value="1"/>
</dbReference>
<dbReference type="InterPro" id="IPR042075">
    <property type="entry name" value="KorB_DNA-db"/>
</dbReference>
<dbReference type="AlphaFoldDB" id="A0A917THG7"/>
<evidence type="ECO:0000313" key="3">
    <source>
        <dbReference type="EMBL" id="GGM22483.1"/>
    </source>
</evidence>
<dbReference type="PANTHER" id="PTHR33375">
    <property type="entry name" value="CHROMOSOME-PARTITIONING PROTEIN PARB-RELATED"/>
    <property type="match status" value="1"/>
</dbReference>
<dbReference type="GO" id="GO:0045881">
    <property type="term" value="P:positive regulation of sporulation resulting in formation of a cellular spore"/>
    <property type="evidence" value="ECO:0007669"/>
    <property type="project" value="TreeGrafter"/>
</dbReference>
<dbReference type="CDD" id="cd16387">
    <property type="entry name" value="ParB_N_Srx"/>
    <property type="match status" value="1"/>
</dbReference>
<protein>
    <recommendedName>
        <fullName evidence="2">ParB-like N-terminal domain-containing protein</fullName>
    </recommendedName>
</protein>
<keyword evidence="4" id="KW-1185">Reference proteome</keyword>
<dbReference type="InterPro" id="IPR036086">
    <property type="entry name" value="ParB/Sulfiredoxin_sf"/>
</dbReference>
<dbReference type="Proteomes" id="UP000642070">
    <property type="component" value="Unassembled WGS sequence"/>
</dbReference>
<gene>
    <name evidence="3" type="ORF">GCM10007977_024550</name>
</gene>
<reference evidence="3" key="1">
    <citation type="journal article" date="2014" name="Int. J. Syst. Evol. Microbiol.">
        <title>Complete genome sequence of Corynebacterium casei LMG S-19264T (=DSM 44701T), isolated from a smear-ripened cheese.</title>
        <authorList>
            <consortium name="US DOE Joint Genome Institute (JGI-PGF)"/>
            <person name="Walter F."/>
            <person name="Albersmeier A."/>
            <person name="Kalinowski J."/>
            <person name="Ruckert C."/>
        </authorList>
    </citation>
    <scope>NUCLEOTIDE SEQUENCE</scope>
    <source>
        <strain evidence="3">JCM 19831</strain>
    </source>
</reference>
<dbReference type="SMART" id="SM00470">
    <property type="entry name" value="ParB"/>
    <property type="match status" value="1"/>
</dbReference>
<dbReference type="InterPro" id="IPR003115">
    <property type="entry name" value="ParB_N"/>
</dbReference>
<accession>A0A917THG7</accession>
<evidence type="ECO:0000313" key="4">
    <source>
        <dbReference type="Proteomes" id="UP000642070"/>
    </source>
</evidence>
<dbReference type="Pfam" id="PF02195">
    <property type="entry name" value="ParB_N"/>
    <property type="match status" value="1"/>
</dbReference>
<dbReference type="GO" id="GO:0005694">
    <property type="term" value="C:chromosome"/>
    <property type="evidence" value="ECO:0007669"/>
    <property type="project" value="TreeGrafter"/>
</dbReference>
<evidence type="ECO:0000259" key="2">
    <source>
        <dbReference type="SMART" id="SM00470"/>
    </source>
</evidence>
<feature type="region of interest" description="Disordered" evidence="1">
    <location>
        <begin position="496"/>
        <end position="525"/>
    </location>
</feature>
<reference evidence="3" key="2">
    <citation type="submission" date="2020-09" db="EMBL/GenBank/DDBJ databases">
        <authorList>
            <person name="Sun Q."/>
            <person name="Ohkuma M."/>
        </authorList>
    </citation>
    <scope>NUCLEOTIDE SEQUENCE</scope>
    <source>
        <strain evidence="3">JCM 19831</strain>
    </source>
</reference>
<dbReference type="InterPro" id="IPR050336">
    <property type="entry name" value="Chromosome_partition/occlusion"/>
</dbReference>